<evidence type="ECO:0000256" key="3">
    <source>
        <dbReference type="ARBA" id="ARBA00022723"/>
    </source>
</evidence>
<keyword evidence="6" id="KW-0862">Zinc</keyword>
<feature type="domain" description="C2H2-type" evidence="13">
    <location>
        <begin position="411"/>
        <end position="437"/>
    </location>
</feature>
<dbReference type="GO" id="GO:0005634">
    <property type="term" value="C:nucleus"/>
    <property type="evidence" value="ECO:0007669"/>
    <property type="project" value="TreeGrafter"/>
</dbReference>
<dbReference type="Gene3D" id="3.30.160.60">
    <property type="entry name" value="Classic Zinc Finger"/>
    <property type="match status" value="7"/>
</dbReference>
<dbReference type="GO" id="GO:0001228">
    <property type="term" value="F:DNA-binding transcription activator activity, RNA polymerase II-specific"/>
    <property type="evidence" value="ECO:0007669"/>
    <property type="project" value="TreeGrafter"/>
</dbReference>
<feature type="region of interest" description="Disordered" evidence="12">
    <location>
        <begin position="56"/>
        <end position="78"/>
    </location>
</feature>
<feature type="domain" description="C2H2-type" evidence="13">
    <location>
        <begin position="113"/>
        <end position="140"/>
    </location>
</feature>
<evidence type="ECO:0000256" key="7">
    <source>
        <dbReference type="ARBA" id="ARBA00023015"/>
    </source>
</evidence>
<evidence type="ECO:0000313" key="14">
    <source>
        <dbReference type="EMBL" id="OXA53750.1"/>
    </source>
</evidence>
<evidence type="ECO:0000256" key="4">
    <source>
        <dbReference type="ARBA" id="ARBA00022737"/>
    </source>
</evidence>
<evidence type="ECO:0000256" key="9">
    <source>
        <dbReference type="ARBA" id="ARBA00023163"/>
    </source>
</evidence>
<keyword evidence="5 11" id="KW-0863">Zinc-finger</keyword>
<keyword evidence="3" id="KW-0479">Metal-binding</keyword>
<comment type="similarity">
    <text evidence="2">Belongs to the krueppel C2H2-type zinc-finger protein family.</text>
</comment>
<proteinExistence type="inferred from homology"/>
<evidence type="ECO:0000256" key="12">
    <source>
        <dbReference type="SAM" id="MobiDB-lite"/>
    </source>
</evidence>
<feature type="region of interest" description="Disordered" evidence="12">
    <location>
        <begin position="251"/>
        <end position="309"/>
    </location>
</feature>
<evidence type="ECO:0000256" key="2">
    <source>
        <dbReference type="ARBA" id="ARBA00006991"/>
    </source>
</evidence>
<name>A0A226E8R9_FOLCA</name>
<comment type="caution">
    <text evidence="14">The sequence shown here is derived from an EMBL/GenBank/DDBJ whole genome shotgun (WGS) entry which is preliminary data.</text>
</comment>
<sequence>MKADLATELSAEVESLKQFVAQTRQRIPKETPGSRVNNKNQEKIILTTGNKLRRKIDRDRTGRNGDIDKNLGSGQGHTKSFGERDFRLVLDRLNLDGLDEFAVFDPVTHAKRYRCPDCSKIIRVPTHFKEHRLIHTGEKPCVCATCGAAFRRKRELLVHLERLHSTEKKEFFCDQCPKSFPVRYLLMTHRRIHLMAKKPIVYVFCPKCPKQFKNRRYLNRHVVAVHDQVRKFKCTLCDMAFTRGSALRIHVKSHDNPNRRKEGYKGESKKGDRQANQVEKSEKDVVPKGNAQKPADGADHADGQSVPPRKRIHIMKPRRNLLPPVACPDCGLVSKNALSLKSHRKLFHSSQIPVPRKGPVWPCPLCDLKFGIKLSLRTHLSTVHDSVESIEGINSWGTFEATDPVTGIKRYRCPDCDKMISCISFRSHRRIHTGEKPHLCQICALLKIFTSNEVKCHSNT</sequence>
<dbReference type="InterPro" id="IPR036236">
    <property type="entry name" value="Znf_C2H2_sf"/>
</dbReference>
<keyword evidence="7" id="KW-0805">Transcription regulation</keyword>
<dbReference type="SMART" id="SM00355">
    <property type="entry name" value="ZnF_C2H2"/>
    <property type="match status" value="8"/>
</dbReference>
<dbReference type="AlphaFoldDB" id="A0A226E8R9"/>
<evidence type="ECO:0000256" key="5">
    <source>
        <dbReference type="ARBA" id="ARBA00022771"/>
    </source>
</evidence>
<feature type="domain" description="C2H2-type" evidence="13">
    <location>
        <begin position="203"/>
        <end position="231"/>
    </location>
</feature>
<evidence type="ECO:0000313" key="15">
    <source>
        <dbReference type="Proteomes" id="UP000198287"/>
    </source>
</evidence>
<gene>
    <name evidence="14" type="ORF">Fcan01_10107</name>
</gene>
<feature type="domain" description="C2H2-type" evidence="13">
    <location>
        <begin position="171"/>
        <end position="198"/>
    </location>
</feature>
<feature type="domain" description="C2H2-type" evidence="13">
    <location>
        <begin position="325"/>
        <end position="353"/>
    </location>
</feature>
<dbReference type="Proteomes" id="UP000198287">
    <property type="component" value="Unassembled WGS sequence"/>
</dbReference>
<feature type="domain" description="C2H2-type" evidence="13">
    <location>
        <begin position="141"/>
        <end position="169"/>
    </location>
</feature>
<accession>A0A226E8R9</accession>
<dbReference type="STRING" id="158441.A0A226E8R9"/>
<keyword evidence="15" id="KW-1185">Reference proteome</keyword>
<evidence type="ECO:0000256" key="11">
    <source>
        <dbReference type="PROSITE-ProRule" id="PRU00042"/>
    </source>
</evidence>
<keyword evidence="4" id="KW-0677">Repeat</keyword>
<evidence type="ECO:0000256" key="10">
    <source>
        <dbReference type="ARBA" id="ARBA00023242"/>
    </source>
</evidence>
<dbReference type="OrthoDB" id="654211at2759"/>
<dbReference type="InterPro" id="IPR013087">
    <property type="entry name" value="Znf_C2H2_type"/>
</dbReference>
<evidence type="ECO:0000259" key="13">
    <source>
        <dbReference type="PROSITE" id="PS50157"/>
    </source>
</evidence>
<dbReference type="GO" id="GO:0000978">
    <property type="term" value="F:RNA polymerase II cis-regulatory region sequence-specific DNA binding"/>
    <property type="evidence" value="ECO:0007669"/>
    <property type="project" value="TreeGrafter"/>
</dbReference>
<dbReference type="PROSITE" id="PS50157">
    <property type="entry name" value="ZINC_FINGER_C2H2_2"/>
    <property type="match status" value="7"/>
</dbReference>
<keyword evidence="8" id="KW-0238">DNA-binding</keyword>
<evidence type="ECO:0000256" key="6">
    <source>
        <dbReference type="ARBA" id="ARBA00022833"/>
    </source>
</evidence>
<feature type="domain" description="C2H2-type" evidence="13">
    <location>
        <begin position="232"/>
        <end position="259"/>
    </location>
</feature>
<dbReference type="OMA" id="ECENSYN"/>
<evidence type="ECO:0000256" key="1">
    <source>
        <dbReference type="ARBA" id="ARBA00004123"/>
    </source>
</evidence>
<keyword evidence="9" id="KW-0804">Transcription</keyword>
<dbReference type="PROSITE" id="PS00028">
    <property type="entry name" value="ZINC_FINGER_C2H2_1"/>
    <property type="match status" value="6"/>
</dbReference>
<dbReference type="GO" id="GO:0008270">
    <property type="term" value="F:zinc ion binding"/>
    <property type="evidence" value="ECO:0007669"/>
    <property type="project" value="UniProtKB-KW"/>
</dbReference>
<evidence type="ECO:0000256" key="8">
    <source>
        <dbReference type="ARBA" id="ARBA00023125"/>
    </source>
</evidence>
<comment type="subcellular location">
    <subcellularLocation>
        <location evidence="1">Nucleus</location>
    </subcellularLocation>
</comment>
<reference evidence="14 15" key="1">
    <citation type="submission" date="2015-12" db="EMBL/GenBank/DDBJ databases">
        <title>The genome of Folsomia candida.</title>
        <authorList>
            <person name="Faddeeva A."/>
            <person name="Derks M.F."/>
            <person name="Anvar Y."/>
            <person name="Smit S."/>
            <person name="Van Straalen N."/>
            <person name="Roelofs D."/>
        </authorList>
    </citation>
    <scope>NUCLEOTIDE SEQUENCE [LARGE SCALE GENOMIC DNA]</scope>
    <source>
        <strain evidence="14 15">VU population</strain>
        <tissue evidence="14">Whole body</tissue>
    </source>
</reference>
<organism evidence="14 15">
    <name type="scientific">Folsomia candida</name>
    <name type="common">Springtail</name>
    <dbReference type="NCBI Taxonomy" id="158441"/>
    <lineage>
        <taxon>Eukaryota</taxon>
        <taxon>Metazoa</taxon>
        <taxon>Ecdysozoa</taxon>
        <taxon>Arthropoda</taxon>
        <taxon>Hexapoda</taxon>
        <taxon>Collembola</taxon>
        <taxon>Entomobryomorpha</taxon>
        <taxon>Isotomoidea</taxon>
        <taxon>Isotomidae</taxon>
        <taxon>Proisotominae</taxon>
        <taxon>Folsomia</taxon>
    </lineage>
</organism>
<feature type="compositionally biased region" description="Basic and acidic residues" evidence="12">
    <location>
        <begin position="252"/>
        <end position="286"/>
    </location>
</feature>
<dbReference type="SUPFAM" id="SSF57667">
    <property type="entry name" value="beta-beta-alpha zinc fingers"/>
    <property type="match status" value="4"/>
</dbReference>
<dbReference type="EMBL" id="LNIX01000005">
    <property type="protein sequence ID" value="OXA53750.1"/>
    <property type="molecule type" value="Genomic_DNA"/>
</dbReference>
<protein>
    <recommendedName>
        <fullName evidence="13">C2H2-type domain-containing protein</fullName>
    </recommendedName>
</protein>
<feature type="compositionally biased region" description="Basic and acidic residues" evidence="12">
    <location>
        <begin position="56"/>
        <end position="69"/>
    </location>
</feature>
<dbReference type="PANTHER" id="PTHR24393">
    <property type="entry name" value="ZINC FINGER PROTEIN"/>
    <property type="match status" value="1"/>
</dbReference>
<dbReference type="FunFam" id="3.30.160.60:FF:000100">
    <property type="entry name" value="Zinc finger 45-like"/>
    <property type="match status" value="1"/>
</dbReference>
<dbReference type="Pfam" id="PF00096">
    <property type="entry name" value="zf-C2H2"/>
    <property type="match status" value="4"/>
</dbReference>
<dbReference type="PANTHER" id="PTHR24393:SF15">
    <property type="entry name" value="IP01243P-RELATED"/>
    <property type="match status" value="1"/>
</dbReference>
<keyword evidence="10" id="KW-0539">Nucleus</keyword>